<sequence length="108" mass="11828">MLMLISSTPGAAESVPFILTLAAIGIARSIFARTAPSPAIWLPICPKFNLTIYNRTHPERPPVFGTRLETQNGILADLIDDLVSAFARHAEIGIFKRSIRLNISNKTV</sequence>
<evidence type="ECO:0000313" key="1">
    <source>
        <dbReference type="EMBL" id="SUA24212.1"/>
    </source>
</evidence>
<reference evidence="1" key="1">
    <citation type="submission" date="2018-06" db="EMBL/GenBank/DDBJ databases">
        <authorList>
            <consortium name="Pathogen Informatics"/>
            <person name="Doyle S."/>
        </authorList>
    </citation>
    <scope>NUCLEOTIDE SEQUENCE [LARGE SCALE GENOMIC DNA]</scope>
    <source>
        <strain evidence="1">NCTC11421</strain>
    </source>
</reference>
<name>A0A378W0P6_NEIGO</name>
<dbReference type="AlphaFoldDB" id="A0A378W0P6"/>
<organism evidence="1">
    <name type="scientific">Neisseria gonorrhoeae</name>
    <dbReference type="NCBI Taxonomy" id="485"/>
    <lineage>
        <taxon>Bacteria</taxon>
        <taxon>Pseudomonadati</taxon>
        <taxon>Pseudomonadota</taxon>
        <taxon>Betaproteobacteria</taxon>
        <taxon>Neisseriales</taxon>
        <taxon>Neisseriaceae</taxon>
        <taxon>Neisseria</taxon>
    </lineage>
</organism>
<dbReference type="EMBL" id="UGRI01000001">
    <property type="protein sequence ID" value="SUA24212.1"/>
    <property type="molecule type" value="Genomic_DNA"/>
</dbReference>
<proteinExistence type="predicted"/>
<gene>
    <name evidence="1" type="ORF">NCTC11421_02208</name>
</gene>
<protein>
    <submittedName>
        <fullName evidence="1">Uncharacterized protein</fullName>
    </submittedName>
</protein>
<accession>A0A378W0P6</accession>